<comment type="caution">
    <text evidence="1">The sequence shown here is derived from an EMBL/GenBank/DDBJ whole genome shotgun (WGS) entry which is preliminary data.</text>
</comment>
<reference evidence="1 2" key="1">
    <citation type="submission" date="2021-01" db="EMBL/GenBank/DDBJ databases">
        <title>WGS of actinomycetes isolated from Thailand.</title>
        <authorList>
            <person name="Thawai C."/>
        </authorList>
    </citation>
    <scope>NUCLEOTIDE SEQUENCE [LARGE SCALE GENOMIC DNA]</scope>
    <source>
        <strain evidence="1 2">CA3R110</strain>
    </source>
</reference>
<name>A0ABS1PVF4_9ACTN</name>
<evidence type="ECO:0000313" key="1">
    <source>
        <dbReference type="EMBL" id="MBL1116421.1"/>
    </source>
</evidence>
<dbReference type="Proteomes" id="UP000621510">
    <property type="component" value="Unassembled WGS sequence"/>
</dbReference>
<organism evidence="1 2">
    <name type="scientific">Streptomyces endocoffeicus</name>
    <dbReference type="NCBI Taxonomy" id="2898945"/>
    <lineage>
        <taxon>Bacteria</taxon>
        <taxon>Bacillati</taxon>
        <taxon>Actinomycetota</taxon>
        <taxon>Actinomycetes</taxon>
        <taxon>Kitasatosporales</taxon>
        <taxon>Streptomycetaceae</taxon>
        <taxon>Streptomyces</taxon>
    </lineage>
</organism>
<keyword evidence="2" id="KW-1185">Reference proteome</keyword>
<sequence length="76" mass="8042">MQGTFNHGPALPGLKAARRTIADCDRRLNQYHAALDAGANPATVAAWISQAEADKSAAQQQLIAANAARRTVLTDE</sequence>
<dbReference type="RefSeq" id="WP_201854304.1">
    <property type="nucleotide sequence ID" value="NZ_JAERRG010000013.1"/>
</dbReference>
<proteinExistence type="predicted"/>
<protein>
    <recommendedName>
        <fullName evidence="3">Transposase</fullName>
    </recommendedName>
</protein>
<gene>
    <name evidence="1" type="ORF">JK364_29095</name>
</gene>
<dbReference type="EMBL" id="JAERRG010000013">
    <property type="protein sequence ID" value="MBL1116421.1"/>
    <property type="molecule type" value="Genomic_DNA"/>
</dbReference>
<accession>A0ABS1PVF4</accession>
<evidence type="ECO:0008006" key="3">
    <source>
        <dbReference type="Google" id="ProtNLM"/>
    </source>
</evidence>
<evidence type="ECO:0000313" key="2">
    <source>
        <dbReference type="Proteomes" id="UP000621510"/>
    </source>
</evidence>